<sequence length="132" mass="14584">MTDFTGNNSIVIPLSPVEPCHLIGVRCAFYLSYFTCTGCFGLMLPWLYFTLACAGYYYPGCPVPIVVFGTFDMYNVHWQRVLKAGAVFGVVNAPVLLALAACFIIRGLLQHQALSDAIKLSRPSEERRGRQG</sequence>
<accession>A0AAJ0HAH3</accession>
<feature type="transmembrane region" description="Helical" evidence="1">
    <location>
        <begin position="28"/>
        <end position="49"/>
    </location>
</feature>
<keyword evidence="1" id="KW-1133">Transmembrane helix</keyword>
<proteinExistence type="predicted"/>
<dbReference type="EMBL" id="JAUIQD010000006">
    <property type="protein sequence ID" value="KAK3345941.1"/>
    <property type="molecule type" value="Genomic_DNA"/>
</dbReference>
<keyword evidence="1" id="KW-0472">Membrane</keyword>
<protein>
    <submittedName>
        <fullName evidence="2">Uncharacterized protein</fullName>
    </submittedName>
</protein>
<reference evidence="2" key="1">
    <citation type="journal article" date="2023" name="Mol. Phylogenet. Evol.">
        <title>Genome-scale phylogeny and comparative genomics of the fungal order Sordariales.</title>
        <authorList>
            <person name="Hensen N."/>
            <person name="Bonometti L."/>
            <person name="Westerberg I."/>
            <person name="Brannstrom I.O."/>
            <person name="Guillou S."/>
            <person name="Cros-Aarteil S."/>
            <person name="Calhoun S."/>
            <person name="Haridas S."/>
            <person name="Kuo A."/>
            <person name="Mondo S."/>
            <person name="Pangilinan J."/>
            <person name="Riley R."/>
            <person name="LaButti K."/>
            <person name="Andreopoulos B."/>
            <person name="Lipzen A."/>
            <person name="Chen C."/>
            <person name="Yan M."/>
            <person name="Daum C."/>
            <person name="Ng V."/>
            <person name="Clum A."/>
            <person name="Steindorff A."/>
            <person name="Ohm R.A."/>
            <person name="Martin F."/>
            <person name="Silar P."/>
            <person name="Natvig D.O."/>
            <person name="Lalanne C."/>
            <person name="Gautier V."/>
            <person name="Ament-Velasquez S.L."/>
            <person name="Kruys A."/>
            <person name="Hutchinson M.I."/>
            <person name="Powell A.J."/>
            <person name="Barry K."/>
            <person name="Miller A.N."/>
            <person name="Grigoriev I.V."/>
            <person name="Debuchy R."/>
            <person name="Gladieux P."/>
            <person name="Hiltunen Thoren M."/>
            <person name="Johannesson H."/>
        </authorList>
    </citation>
    <scope>NUCLEOTIDE SEQUENCE</scope>
    <source>
        <strain evidence="2">CBS 955.72</strain>
    </source>
</reference>
<evidence type="ECO:0000256" key="1">
    <source>
        <dbReference type="SAM" id="Phobius"/>
    </source>
</evidence>
<dbReference type="Proteomes" id="UP001275084">
    <property type="component" value="Unassembled WGS sequence"/>
</dbReference>
<reference evidence="2" key="2">
    <citation type="submission" date="2023-06" db="EMBL/GenBank/DDBJ databases">
        <authorList>
            <consortium name="Lawrence Berkeley National Laboratory"/>
            <person name="Haridas S."/>
            <person name="Hensen N."/>
            <person name="Bonometti L."/>
            <person name="Westerberg I."/>
            <person name="Brannstrom I.O."/>
            <person name="Guillou S."/>
            <person name="Cros-Aarteil S."/>
            <person name="Calhoun S."/>
            <person name="Kuo A."/>
            <person name="Mondo S."/>
            <person name="Pangilinan J."/>
            <person name="Riley R."/>
            <person name="Labutti K."/>
            <person name="Andreopoulos B."/>
            <person name="Lipzen A."/>
            <person name="Chen C."/>
            <person name="Yanf M."/>
            <person name="Daum C."/>
            <person name="Ng V."/>
            <person name="Clum A."/>
            <person name="Steindorff A."/>
            <person name="Ohm R."/>
            <person name="Martin F."/>
            <person name="Silar P."/>
            <person name="Natvig D."/>
            <person name="Lalanne C."/>
            <person name="Gautier V."/>
            <person name="Ament-Velasquez S.L."/>
            <person name="Kruys A."/>
            <person name="Hutchinson M.I."/>
            <person name="Powell A.J."/>
            <person name="Barry K."/>
            <person name="Miller A.N."/>
            <person name="Grigoriev I.V."/>
            <person name="Debuchy R."/>
            <person name="Gladieux P."/>
            <person name="Thoren M.H."/>
            <person name="Johannesson H."/>
        </authorList>
    </citation>
    <scope>NUCLEOTIDE SEQUENCE</scope>
    <source>
        <strain evidence="2">CBS 955.72</strain>
    </source>
</reference>
<feature type="transmembrane region" description="Helical" evidence="1">
    <location>
        <begin position="86"/>
        <end position="109"/>
    </location>
</feature>
<feature type="transmembrane region" description="Helical" evidence="1">
    <location>
        <begin position="56"/>
        <end position="74"/>
    </location>
</feature>
<keyword evidence="1" id="KW-0812">Transmembrane</keyword>
<evidence type="ECO:0000313" key="3">
    <source>
        <dbReference type="Proteomes" id="UP001275084"/>
    </source>
</evidence>
<keyword evidence="3" id="KW-1185">Reference proteome</keyword>
<gene>
    <name evidence="2" type="ORF">B0T25DRAFT_571100</name>
</gene>
<comment type="caution">
    <text evidence="2">The sequence shown here is derived from an EMBL/GenBank/DDBJ whole genome shotgun (WGS) entry which is preliminary data.</text>
</comment>
<name>A0AAJ0HAH3_9PEZI</name>
<dbReference type="AlphaFoldDB" id="A0AAJ0HAH3"/>
<evidence type="ECO:0000313" key="2">
    <source>
        <dbReference type="EMBL" id="KAK3345941.1"/>
    </source>
</evidence>
<organism evidence="2 3">
    <name type="scientific">Lasiosphaeria hispida</name>
    <dbReference type="NCBI Taxonomy" id="260671"/>
    <lineage>
        <taxon>Eukaryota</taxon>
        <taxon>Fungi</taxon>
        <taxon>Dikarya</taxon>
        <taxon>Ascomycota</taxon>
        <taxon>Pezizomycotina</taxon>
        <taxon>Sordariomycetes</taxon>
        <taxon>Sordariomycetidae</taxon>
        <taxon>Sordariales</taxon>
        <taxon>Lasiosphaeriaceae</taxon>
        <taxon>Lasiosphaeria</taxon>
    </lineage>
</organism>